<dbReference type="Proteomes" id="UP000469292">
    <property type="component" value="Unassembled WGS sequence"/>
</dbReference>
<gene>
    <name evidence="4" type="ORF">F6S87_08310</name>
</gene>
<dbReference type="AlphaFoldDB" id="A0A6I5NJN9"/>
<proteinExistence type="inferred from homology"/>
<reference evidence="4 5" key="1">
    <citation type="submission" date="2019-09" db="EMBL/GenBank/DDBJ databases">
        <title>Phylogenetic characterization of a novel taxon of the genus Bifidobacterium: Bifidobacterium choloepi sp. nov.</title>
        <authorList>
            <person name="Modesto M."/>
            <person name="Satti M."/>
        </authorList>
    </citation>
    <scope>NUCLEOTIDE SEQUENCE [LARGE SCALE GENOMIC DNA]</scope>
    <source>
        <strain evidence="4 5">BRDM6</strain>
    </source>
</reference>
<keyword evidence="3" id="KW-1133">Transmembrane helix</keyword>
<evidence type="ECO:0000256" key="1">
    <source>
        <dbReference type="ARBA" id="ARBA00009108"/>
    </source>
</evidence>
<dbReference type="GO" id="GO:0005886">
    <property type="term" value="C:plasma membrane"/>
    <property type="evidence" value="ECO:0007669"/>
    <property type="project" value="TreeGrafter"/>
</dbReference>
<evidence type="ECO:0000313" key="5">
    <source>
        <dbReference type="Proteomes" id="UP000469292"/>
    </source>
</evidence>
<evidence type="ECO:0000256" key="2">
    <source>
        <dbReference type="SAM" id="MobiDB-lite"/>
    </source>
</evidence>
<dbReference type="PANTHER" id="PTHR37313">
    <property type="entry name" value="UPF0749 PROTEIN RV1825"/>
    <property type="match status" value="1"/>
</dbReference>
<dbReference type="Gene3D" id="3.30.70.1880">
    <property type="entry name" value="Protein of unknown function DUF881"/>
    <property type="match status" value="1"/>
</dbReference>
<accession>A0A6I5NJN9</accession>
<dbReference type="RefSeq" id="WP_163228194.1">
    <property type="nucleotide sequence ID" value="NZ_VYSG01000005.1"/>
</dbReference>
<feature type="region of interest" description="Disordered" evidence="2">
    <location>
        <begin position="72"/>
        <end position="98"/>
    </location>
</feature>
<dbReference type="Pfam" id="PF05949">
    <property type="entry name" value="DUF881"/>
    <property type="match status" value="1"/>
</dbReference>
<name>A0A6I5NJN9_9BIFI</name>
<dbReference type="EMBL" id="VYSG01000005">
    <property type="protein sequence ID" value="NEG70593.1"/>
    <property type="molecule type" value="Genomic_DNA"/>
</dbReference>
<dbReference type="InterPro" id="IPR010273">
    <property type="entry name" value="DUF881"/>
</dbReference>
<feature type="transmembrane region" description="Helical" evidence="3">
    <location>
        <begin position="12"/>
        <end position="31"/>
    </location>
</feature>
<comment type="similarity">
    <text evidence="1">Belongs to the UPF0749 family.</text>
</comment>
<keyword evidence="3" id="KW-0812">Transmembrane</keyword>
<evidence type="ECO:0000313" key="4">
    <source>
        <dbReference type="EMBL" id="NEG70593.1"/>
    </source>
</evidence>
<keyword evidence="3" id="KW-0472">Membrane</keyword>
<feature type="compositionally biased region" description="Low complexity" evidence="2">
    <location>
        <begin position="76"/>
        <end position="97"/>
    </location>
</feature>
<sequence>MARHSMKHRGRKSLAGSIAVMLVVALVGFLVSTNIRVNSSATVSNDTAELIEQRVAKVNELQEQVNDLSAQVDKLSSAASSDESSSSTNSEDSGSSTMLPAVEGEGVVVTLNDSSLWKNNVGSSGSSADIDNYVVHQQDVEAVVDALWAGGAESMEIMDQRVLSNSAVICSGTVLMLQGKKYSPPFTISAIGPVDQMMQALADSEAIQIYQQYVAVYGLGYSVQEEYLHFDATPAILTSLKYATVIKDDDDN</sequence>
<keyword evidence="5" id="KW-1185">Reference proteome</keyword>
<protein>
    <submittedName>
        <fullName evidence="4">DUF881 domain-containing protein</fullName>
    </submittedName>
</protein>
<organism evidence="4 5">
    <name type="scientific">Bifidobacterium choloepi</name>
    <dbReference type="NCBI Taxonomy" id="2614131"/>
    <lineage>
        <taxon>Bacteria</taxon>
        <taxon>Bacillati</taxon>
        <taxon>Actinomycetota</taxon>
        <taxon>Actinomycetes</taxon>
        <taxon>Bifidobacteriales</taxon>
        <taxon>Bifidobacteriaceae</taxon>
        <taxon>Bifidobacterium</taxon>
    </lineage>
</organism>
<evidence type="ECO:0000256" key="3">
    <source>
        <dbReference type="SAM" id="Phobius"/>
    </source>
</evidence>
<comment type="caution">
    <text evidence="4">The sequence shown here is derived from an EMBL/GenBank/DDBJ whole genome shotgun (WGS) entry which is preliminary data.</text>
</comment>
<dbReference type="PANTHER" id="PTHR37313:SF4">
    <property type="entry name" value="CONSERVED MEMBRANE PROTEIN-RELATED"/>
    <property type="match status" value="1"/>
</dbReference>